<dbReference type="EMBL" id="AHON02000088">
    <property type="protein sequence ID" value="EKO31805.1"/>
    <property type="molecule type" value="Genomic_DNA"/>
</dbReference>
<organism evidence="1 2">
    <name type="scientific">Leptospira santarosai str. MOR084</name>
    <dbReference type="NCBI Taxonomy" id="1049984"/>
    <lineage>
        <taxon>Bacteria</taxon>
        <taxon>Pseudomonadati</taxon>
        <taxon>Spirochaetota</taxon>
        <taxon>Spirochaetia</taxon>
        <taxon>Leptospirales</taxon>
        <taxon>Leptospiraceae</taxon>
        <taxon>Leptospira</taxon>
    </lineage>
</organism>
<proteinExistence type="predicted"/>
<evidence type="ECO:0000313" key="1">
    <source>
        <dbReference type="EMBL" id="EKO31805.1"/>
    </source>
</evidence>
<name>A0A0E2BKI0_9LEPT</name>
<comment type="caution">
    <text evidence="1">The sequence shown here is derived from an EMBL/GenBank/DDBJ whole genome shotgun (WGS) entry which is preliminary data.</text>
</comment>
<protein>
    <submittedName>
        <fullName evidence="1">Uncharacterized protein</fullName>
    </submittedName>
</protein>
<accession>A0A0E2BKI0</accession>
<evidence type="ECO:0000313" key="2">
    <source>
        <dbReference type="Proteomes" id="UP000006329"/>
    </source>
</evidence>
<gene>
    <name evidence="1" type="ORF">LEP1GSC179_0670</name>
</gene>
<sequence>MYEREVIFFIPNLYGIKIEQYEKENKGMSCRTSRSVPCDI</sequence>
<dbReference type="AlphaFoldDB" id="A0A0E2BKI0"/>
<reference evidence="1" key="1">
    <citation type="submission" date="2012-10" db="EMBL/GenBank/DDBJ databases">
        <authorList>
            <person name="Harkins D.M."/>
            <person name="Durkin A.S."/>
            <person name="Brinkac L.M."/>
            <person name="Haft D.H."/>
            <person name="Selengut J.D."/>
            <person name="Sanka R."/>
            <person name="DePew J."/>
            <person name="Purushe J."/>
            <person name="Matthias M.A."/>
            <person name="Vinetz J.M."/>
            <person name="Sutton G.G."/>
            <person name="Nierman W.C."/>
            <person name="Fouts D.E."/>
        </authorList>
    </citation>
    <scope>NUCLEOTIDE SEQUENCE [LARGE SCALE GENOMIC DNA]</scope>
    <source>
        <strain evidence="1">MOR084</strain>
    </source>
</reference>
<keyword evidence="2" id="KW-1185">Reference proteome</keyword>
<dbReference type="Proteomes" id="UP000006329">
    <property type="component" value="Unassembled WGS sequence"/>
</dbReference>